<protein>
    <recommendedName>
        <fullName evidence="3">Addiction module component</fullName>
    </recommendedName>
</protein>
<sequence length="82" mass="9419">MTARAVRVEQALLALEPRERAAVIHRGLLSLDDEDEGAETKDHDAAWREEITRRTDEILQDRIELGSFEQTHARFCARHPQA</sequence>
<evidence type="ECO:0000313" key="2">
    <source>
        <dbReference type="Proteomes" id="UP000265962"/>
    </source>
</evidence>
<name>A0A375HZF8_9ACTN</name>
<evidence type="ECO:0000313" key="1">
    <source>
        <dbReference type="EMBL" id="SPF67931.1"/>
    </source>
</evidence>
<dbReference type="RefSeq" id="WP_147385346.1">
    <property type="nucleotide sequence ID" value="NZ_OMOH01000003.1"/>
</dbReference>
<evidence type="ECO:0008006" key="3">
    <source>
        <dbReference type="Google" id="ProtNLM"/>
    </source>
</evidence>
<dbReference type="OrthoDB" id="8912983at2"/>
<reference evidence="2" key="1">
    <citation type="submission" date="2018-02" db="EMBL/GenBank/DDBJ databases">
        <authorList>
            <person name="Hornung B."/>
        </authorList>
    </citation>
    <scope>NUCLEOTIDE SEQUENCE [LARGE SCALE GENOMIC DNA]</scope>
</reference>
<dbReference type="EMBL" id="OMOH01000003">
    <property type="protein sequence ID" value="SPF67931.1"/>
    <property type="molecule type" value="Genomic_DNA"/>
</dbReference>
<accession>A0A375HZF8</accession>
<proteinExistence type="predicted"/>
<dbReference type="Proteomes" id="UP000265962">
    <property type="component" value="Unassembled WGS sequence"/>
</dbReference>
<keyword evidence="2" id="KW-1185">Reference proteome</keyword>
<organism evidence="1 2">
    <name type="scientific">Propionibacterium ruminifibrarum</name>
    <dbReference type="NCBI Taxonomy" id="1962131"/>
    <lineage>
        <taxon>Bacteria</taxon>
        <taxon>Bacillati</taxon>
        <taxon>Actinomycetota</taxon>
        <taxon>Actinomycetes</taxon>
        <taxon>Propionibacteriales</taxon>
        <taxon>Propionibacteriaceae</taxon>
        <taxon>Propionibacterium</taxon>
    </lineage>
</organism>
<dbReference type="AlphaFoldDB" id="A0A375HZF8"/>
<gene>
    <name evidence="1" type="ORF">PROPJV5_0886</name>
</gene>